<keyword evidence="7" id="KW-1185">Reference proteome</keyword>
<dbReference type="InterPro" id="IPR011682">
    <property type="entry name" value="Glyco_hydro_38_C"/>
</dbReference>
<dbReference type="InterPro" id="IPR000602">
    <property type="entry name" value="Glyco_hydro_38_N"/>
</dbReference>
<evidence type="ECO:0000256" key="2">
    <source>
        <dbReference type="ARBA" id="ARBA00022723"/>
    </source>
</evidence>
<dbReference type="PANTHER" id="PTHR46017:SF2">
    <property type="entry name" value="MANNOSYLGLYCERATE HYDROLASE"/>
    <property type="match status" value="1"/>
</dbReference>
<dbReference type="InterPro" id="IPR037094">
    <property type="entry name" value="Glyco_hydro_38_cen_sf"/>
</dbReference>
<gene>
    <name evidence="6" type="ORF">GCM10007063_19630</name>
</gene>
<dbReference type="SUPFAM" id="SSF74650">
    <property type="entry name" value="Galactose mutarotase-like"/>
    <property type="match status" value="1"/>
</dbReference>
<feature type="domain" description="Glycoside hydrolase family 38 central" evidence="5">
    <location>
        <begin position="270"/>
        <end position="348"/>
    </location>
</feature>
<dbReference type="Pfam" id="PF07748">
    <property type="entry name" value="Glyco_hydro_38C"/>
    <property type="match status" value="1"/>
</dbReference>
<evidence type="ECO:0000313" key="7">
    <source>
        <dbReference type="Proteomes" id="UP000658382"/>
    </source>
</evidence>
<evidence type="ECO:0000256" key="3">
    <source>
        <dbReference type="ARBA" id="ARBA00022801"/>
    </source>
</evidence>
<dbReference type="Pfam" id="PF01074">
    <property type="entry name" value="Glyco_hydro_38N"/>
    <property type="match status" value="1"/>
</dbReference>
<dbReference type="GO" id="GO:0006013">
    <property type="term" value="P:mannose metabolic process"/>
    <property type="evidence" value="ECO:0007669"/>
    <property type="project" value="InterPro"/>
</dbReference>
<dbReference type="InterPro" id="IPR027291">
    <property type="entry name" value="Glyco_hydro_38_N_sf"/>
</dbReference>
<dbReference type="InterPro" id="IPR011013">
    <property type="entry name" value="Gal_mutarotase_sf_dom"/>
</dbReference>
<dbReference type="GO" id="GO:0009313">
    <property type="term" value="P:oligosaccharide catabolic process"/>
    <property type="evidence" value="ECO:0007669"/>
    <property type="project" value="TreeGrafter"/>
</dbReference>
<protein>
    <submittedName>
        <fullName evidence="6">Alpha-mannosidase</fullName>
    </submittedName>
</protein>
<name>A0A917PXD5_9BACI</name>
<keyword evidence="3" id="KW-0378">Hydrolase</keyword>
<dbReference type="AlphaFoldDB" id="A0A917PXD5"/>
<dbReference type="InterPro" id="IPR015341">
    <property type="entry name" value="Glyco_hydro_38_cen"/>
</dbReference>
<reference evidence="6" key="1">
    <citation type="journal article" date="2014" name="Int. J. Syst. Evol. Microbiol.">
        <title>Complete genome sequence of Corynebacterium casei LMG S-19264T (=DSM 44701T), isolated from a smear-ripened cheese.</title>
        <authorList>
            <consortium name="US DOE Joint Genome Institute (JGI-PGF)"/>
            <person name="Walter F."/>
            <person name="Albersmeier A."/>
            <person name="Kalinowski J."/>
            <person name="Ruckert C."/>
        </authorList>
    </citation>
    <scope>NUCLEOTIDE SEQUENCE</scope>
    <source>
        <strain evidence="6">JCM 12580</strain>
    </source>
</reference>
<accession>A0A917PXD5</accession>
<dbReference type="SMART" id="SM00872">
    <property type="entry name" value="Alpha-mann_mid"/>
    <property type="match status" value="1"/>
</dbReference>
<evidence type="ECO:0000256" key="1">
    <source>
        <dbReference type="ARBA" id="ARBA00009792"/>
    </source>
</evidence>
<dbReference type="Proteomes" id="UP000658382">
    <property type="component" value="Unassembled WGS sequence"/>
</dbReference>
<reference evidence="6" key="2">
    <citation type="submission" date="2020-09" db="EMBL/GenBank/DDBJ databases">
        <authorList>
            <person name="Sun Q."/>
            <person name="Ohkuma M."/>
        </authorList>
    </citation>
    <scope>NUCLEOTIDE SEQUENCE</scope>
    <source>
        <strain evidence="6">JCM 12580</strain>
    </source>
</reference>
<dbReference type="InterPro" id="IPR028995">
    <property type="entry name" value="Glyco_hydro_57/38_cen_sf"/>
</dbReference>
<dbReference type="SUPFAM" id="SSF88713">
    <property type="entry name" value="Glycoside hydrolase/deacetylase"/>
    <property type="match status" value="1"/>
</dbReference>
<dbReference type="InterPro" id="IPR041147">
    <property type="entry name" value="GH38_C"/>
</dbReference>
<dbReference type="GO" id="GO:0004559">
    <property type="term" value="F:alpha-mannosidase activity"/>
    <property type="evidence" value="ECO:0007669"/>
    <property type="project" value="InterPro"/>
</dbReference>
<comment type="similarity">
    <text evidence="1">Belongs to the glycosyl hydrolase 38 family.</text>
</comment>
<dbReference type="Pfam" id="PF09261">
    <property type="entry name" value="Alpha-mann_mid"/>
    <property type="match status" value="1"/>
</dbReference>
<organism evidence="6 7">
    <name type="scientific">Lentibacillus kapialis</name>
    <dbReference type="NCBI Taxonomy" id="340214"/>
    <lineage>
        <taxon>Bacteria</taxon>
        <taxon>Bacillati</taxon>
        <taxon>Bacillota</taxon>
        <taxon>Bacilli</taxon>
        <taxon>Bacillales</taxon>
        <taxon>Bacillaceae</taxon>
        <taxon>Lentibacillus</taxon>
    </lineage>
</organism>
<dbReference type="Gene3D" id="2.70.98.30">
    <property type="entry name" value="Golgi alpha-mannosidase II, domain 4"/>
    <property type="match status" value="1"/>
</dbReference>
<dbReference type="RefSeq" id="WP_188632924.1">
    <property type="nucleotide sequence ID" value="NZ_BMNQ01000025.1"/>
</dbReference>
<evidence type="ECO:0000256" key="4">
    <source>
        <dbReference type="ARBA" id="ARBA00023295"/>
    </source>
</evidence>
<dbReference type="PANTHER" id="PTHR46017">
    <property type="entry name" value="ALPHA-MANNOSIDASE 2C1"/>
    <property type="match status" value="1"/>
</dbReference>
<evidence type="ECO:0000259" key="5">
    <source>
        <dbReference type="SMART" id="SM00872"/>
    </source>
</evidence>
<keyword evidence="4" id="KW-0326">Glycosidase</keyword>
<sequence>MKNTIHVIAHTHWDYEWYFTSNESFIQLCYHVDEVITALEEGILDYYMLDGQTSIVEDYLEANPDKQARFMKLVENGKLKIGPWYTQSDQMIVRGESLVRNLQIGMELGNTFGGTDLLGYIPDAFGQSIDMPKICHQMGIDKAVFWRGLSSDTMKQREFFWESEDGSRVMAYNIKDGYFVGVQLIENDNVHALMEQIKTDTVSSHVALPIGGDQRYVDMNLKDRMHHFNENLEDDELIESHYDKLFEGIMEEKSDLPSVQGELLNAQVSKIHRSIYSTRYDHKYLNDKVERRLIYQVEPLMAIADHIGIPYKQDLLDKVWKLTLRNHAHDSAGGCNSDKTNRSILQRLTEADELSYSLIDYLTRKISESRENIKPNQMTVFNTLPVRKEKRLNLKVSLVNSDFAIYHKGEKIPYQLVNMTECSNDPIRRDVKPASESLYHEMEILVPVTLEPLGYDVLDIVEGEQGEIASPEQNDMIGSEPVSIENDYYKIMCEDGRVDVFDKVTDIWYRDFLFLEDSGDDGDNYDYSPPMHDNVLKLDFSNANAQAEQGKIERSITLSGYFNVPLNLTERVEGQFNSQIPYECTISTRTDDQSINVRLDMENKAFDHRMRLVVNGDVKTDESIADTPFGTISRPVRDPNLENWREKGWKEEPSGIYPMLNFVNVHDSGKSITAFSKGMKEYEIVGSDGKGIALTLFRAVGYLGKPDLIRRPGVASGNQFRYIETPDSQMQQHMTFKWSLVVGRNFNAADAFDHYQHYAVSVPYYQHQSLNAFTNTLKYFVMQPLSETVPDTLSLLDASHSKHIVLSSVKMARDKTGLVVRFFNPADKDVYDSGEMVCRQQIDYWHVINMAENEELSSRYRDPTIQLGGFKPKEIKTVYIRF</sequence>
<dbReference type="GO" id="GO:0030246">
    <property type="term" value="F:carbohydrate binding"/>
    <property type="evidence" value="ECO:0007669"/>
    <property type="project" value="InterPro"/>
</dbReference>
<dbReference type="GO" id="GO:0046872">
    <property type="term" value="F:metal ion binding"/>
    <property type="evidence" value="ECO:0007669"/>
    <property type="project" value="UniProtKB-KW"/>
</dbReference>
<dbReference type="InterPro" id="IPR011330">
    <property type="entry name" value="Glyco_hydro/deAcase_b/a-brl"/>
</dbReference>
<keyword evidence="2" id="KW-0479">Metal-binding</keyword>
<dbReference type="EMBL" id="BMNQ01000025">
    <property type="protein sequence ID" value="GGJ97328.1"/>
    <property type="molecule type" value="Genomic_DNA"/>
</dbReference>
<comment type="caution">
    <text evidence="6">The sequence shown here is derived from an EMBL/GenBank/DDBJ whole genome shotgun (WGS) entry which is preliminary data.</text>
</comment>
<dbReference type="Gene3D" id="1.20.1270.50">
    <property type="entry name" value="Glycoside hydrolase family 38, central domain"/>
    <property type="match status" value="1"/>
</dbReference>
<dbReference type="SUPFAM" id="SSF88688">
    <property type="entry name" value="Families 57/38 glycoside transferase middle domain"/>
    <property type="match status" value="1"/>
</dbReference>
<proteinExistence type="inferred from homology"/>
<evidence type="ECO:0000313" key="6">
    <source>
        <dbReference type="EMBL" id="GGJ97328.1"/>
    </source>
</evidence>
<dbReference type="Gene3D" id="3.20.110.10">
    <property type="entry name" value="Glycoside hydrolase 38, N terminal domain"/>
    <property type="match status" value="1"/>
</dbReference>
<dbReference type="Pfam" id="PF17677">
    <property type="entry name" value="Glyco_hydro38C2"/>
    <property type="match status" value="1"/>
</dbReference>